<dbReference type="SUPFAM" id="SSF46785">
    <property type="entry name" value="Winged helix' DNA-binding domain"/>
    <property type="match status" value="1"/>
</dbReference>
<dbReference type="Proteomes" id="UP001597168">
    <property type="component" value="Unassembled WGS sequence"/>
</dbReference>
<evidence type="ECO:0000313" key="6">
    <source>
        <dbReference type="Proteomes" id="UP001597168"/>
    </source>
</evidence>
<sequence length="151" mass="16938">MRRGERKQTEPDLGVLTGRLLFAVQEELFDALARRGFADLRPLHGAVLAYLDEEGSRATDLARRSGQHKQVVGKALDELEALGYVTRRPDPDDRRAKVVVPTGRGLDQMRQSDAIMAGIEARHAERVGAEAFDAFKRLFRQVADDQRGWRG</sequence>
<dbReference type="PROSITE" id="PS50995">
    <property type="entry name" value="HTH_MARR_2"/>
    <property type="match status" value="1"/>
</dbReference>
<keyword evidence="6" id="KW-1185">Reference proteome</keyword>
<evidence type="ECO:0000256" key="1">
    <source>
        <dbReference type="ARBA" id="ARBA00023015"/>
    </source>
</evidence>
<dbReference type="RefSeq" id="WP_380724666.1">
    <property type="nucleotide sequence ID" value="NZ_JBHTLK010000097.1"/>
</dbReference>
<keyword evidence="2" id="KW-0238">DNA-binding</keyword>
<dbReference type="PANTHER" id="PTHR33164:SF99">
    <property type="entry name" value="MARR FAMILY REGULATORY PROTEIN"/>
    <property type="match status" value="1"/>
</dbReference>
<gene>
    <name evidence="5" type="ORF">ACFQ3T_19160</name>
</gene>
<reference evidence="6" key="1">
    <citation type="journal article" date="2019" name="Int. J. Syst. Evol. Microbiol.">
        <title>The Global Catalogue of Microorganisms (GCM) 10K type strain sequencing project: providing services to taxonomists for standard genome sequencing and annotation.</title>
        <authorList>
            <consortium name="The Broad Institute Genomics Platform"/>
            <consortium name="The Broad Institute Genome Sequencing Center for Infectious Disease"/>
            <person name="Wu L."/>
            <person name="Ma J."/>
        </authorList>
    </citation>
    <scope>NUCLEOTIDE SEQUENCE [LARGE SCALE GENOMIC DNA]</scope>
    <source>
        <strain evidence="6">CCUG 60214</strain>
    </source>
</reference>
<name>A0ABW3QX38_9PSEU</name>
<dbReference type="PANTHER" id="PTHR33164">
    <property type="entry name" value="TRANSCRIPTIONAL REGULATOR, MARR FAMILY"/>
    <property type="match status" value="1"/>
</dbReference>
<keyword evidence="1" id="KW-0805">Transcription regulation</keyword>
<dbReference type="EMBL" id="JBHTLK010000097">
    <property type="protein sequence ID" value="MFD1149257.1"/>
    <property type="molecule type" value="Genomic_DNA"/>
</dbReference>
<dbReference type="InterPro" id="IPR036390">
    <property type="entry name" value="WH_DNA-bd_sf"/>
</dbReference>
<evidence type="ECO:0000256" key="3">
    <source>
        <dbReference type="ARBA" id="ARBA00023163"/>
    </source>
</evidence>
<dbReference type="InterPro" id="IPR039422">
    <property type="entry name" value="MarR/SlyA-like"/>
</dbReference>
<organism evidence="5 6">
    <name type="scientific">Saccharothrix hoggarensis</name>
    <dbReference type="NCBI Taxonomy" id="913853"/>
    <lineage>
        <taxon>Bacteria</taxon>
        <taxon>Bacillati</taxon>
        <taxon>Actinomycetota</taxon>
        <taxon>Actinomycetes</taxon>
        <taxon>Pseudonocardiales</taxon>
        <taxon>Pseudonocardiaceae</taxon>
        <taxon>Saccharothrix</taxon>
    </lineage>
</organism>
<evidence type="ECO:0000259" key="4">
    <source>
        <dbReference type="PROSITE" id="PS50995"/>
    </source>
</evidence>
<dbReference type="SMART" id="SM00347">
    <property type="entry name" value="HTH_MARR"/>
    <property type="match status" value="1"/>
</dbReference>
<keyword evidence="3" id="KW-0804">Transcription</keyword>
<proteinExistence type="predicted"/>
<comment type="caution">
    <text evidence="5">The sequence shown here is derived from an EMBL/GenBank/DDBJ whole genome shotgun (WGS) entry which is preliminary data.</text>
</comment>
<dbReference type="InterPro" id="IPR000835">
    <property type="entry name" value="HTH_MarR-typ"/>
</dbReference>
<protein>
    <submittedName>
        <fullName evidence="5">MarR family winged helix-turn-helix transcriptional regulator</fullName>
    </submittedName>
</protein>
<dbReference type="InterPro" id="IPR023187">
    <property type="entry name" value="Tscrpt_reg_MarR-type_CS"/>
</dbReference>
<evidence type="ECO:0000256" key="2">
    <source>
        <dbReference type="ARBA" id="ARBA00023125"/>
    </source>
</evidence>
<feature type="domain" description="HTH marR-type" evidence="4">
    <location>
        <begin position="10"/>
        <end position="144"/>
    </location>
</feature>
<dbReference type="Gene3D" id="1.10.10.10">
    <property type="entry name" value="Winged helix-like DNA-binding domain superfamily/Winged helix DNA-binding domain"/>
    <property type="match status" value="1"/>
</dbReference>
<dbReference type="Pfam" id="PF12802">
    <property type="entry name" value="MarR_2"/>
    <property type="match status" value="1"/>
</dbReference>
<dbReference type="InterPro" id="IPR036388">
    <property type="entry name" value="WH-like_DNA-bd_sf"/>
</dbReference>
<evidence type="ECO:0000313" key="5">
    <source>
        <dbReference type="EMBL" id="MFD1149257.1"/>
    </source>
</evidence>
<dbReference type="PROSITE" id="PS01117">
    <property type="entry name" value="HTH_MARR_1"/>
    <property type="match status" value="1"/>
</dbReference>
<accession>A0ABW3QX38</accession>